<evidence type="ECO:0000256" key="1">
    <source>
        <dbReference type="SAM" id="Phobius"/>
    </source>
</evidence>
<feature type="domain" description="PEGA" evidence="3">
    <location>
        <begin position="123"/>
        <end position="189"/>
    </location>
</feature>
<proteinExistence type="predicted"/>
<feature type="domain" description="Sulfatase-modifying factor enzyme-like" evidence="2">
    <location>
        <begin position="424"/>
        <end position="680"/>
    </location>
</feature>
<dbReference type="EMBL" id="JAZHOG010000001">
    <property type="protein sequence ID" value="MEJ8566369.1"/>
    <property type="molecule type" value="Genomic_DNA"/>
</dbReference>
<gene>
    <name evidence="4" type="ORF">V3330_01920</name>
</gene>
<feature type="domain" description="PEGA" evidence="3">
    <location>
        <begin position="340"/>
        <end position="399"/>
    </location>
</feature>
<reference evidence="4 5" key="1">
    <citation type="submission" date="2024-02" db="EMBL/GenBank/DDBJ databases">
        <title>A novel Wenzhouxiangellaceae bacterium, isolated from coastal sediments.</title>
        <authorList>
            <person name="Du Z.-J."/>
            <person name="Ye Y.-Q."/>
            <person name="Zhang X.-Y."/>
        </authorList>
    </citation>
    <scope>NUCLEOTIDE SEQUENCE [LARGE SCALE GENOMIC DNA]</scope>
    <source>
        <strain evidence="4 5">CH-27</strain>
    </source>
</reference>
<feature type="transmembrane region" description="Helical" evidence="1">
    <location>
        <begin position="32"/>
        <end position="49"/>
    </location>
</feature>
<feature type="domain" description="PEGA" evidence="3">
    <location>
        <begin position="81"/>
        <end position="118"/>
    </location>
</feature>
<evidence type="ECO:0000259" key="3">
    <source>
        <dbReference type="Pfam" id="PF08308"/>
    </source>
</evidence>
<dbReference type="PANTHER" id="PTHR23150">
    <property type="entry name" value="SULFATASE MODIFYING FACTOR 1, 2"/>
    <property type="match status" value="1"/>
</dbReference>
<accession>A0AAW9R502</accession>
<protein>
    <submittedName>
        <fullName evidence="4">PEGA domain-containing protein</fullName>
    </submittedName>
</protein>
<dbReference type="Proteomes" id="UP001359886">
    <property type="component" value="Unassembled WGS sequence"/>
</dbReference>
<feature type="domain" description="PEGA" evidence="3">
    <location>
        <begin position="265"/>
        <end position="331"/>
    </location>
</feature>
<dbReference type="Gene3D" id="3.90.1580.10">
    <property type="entry name" value="paralog of FGE (formylglycine-generating enzyme)"/>
    <property type="match status" value="1"/>
</dbReference>
<dbReference type="InterPro" id="IPR013229">
    <property type="entry name" value="PEGA"/>
</dbReference>
<organism evidence="4 5">
    <name type="scientific">Elongatibacter sediminis</name>
    <dbReference type="NCBI Taxonomy" id="3119006"/>
    <lineage>
        <taxon>Bacteria</taxon>
        <taxon>Pseudomonadati</taxon>
        <taxon>Pseudomonadota</taxon>
        <taxon>Gammaproteobacteria</taxon>
        <taxon>Chromatiales</taxon>
        <taxon>Wenzhouxiangellaceae</taxon>
        <taxon>Elongatibacter</taxon>
    </lineage>
</organism>
<dbReference type="InterPro" id="IPR016187">
    <property type="entry name" value="CTDL_fold"/>
</dbReference>
<dbReference type="Pfam" id="PF03781">
    <property type="entry name" value="FGE-sulfatase"/>
    <property type="match status" value="1"/>
</dbReference>
<keyword evidence="1" id="KW-0812">Transmembrane</keyword>
<dbReference type="PANTHER" id="PTHR23150:SF19">
    <property type="entry name" value="FORMYLGLYCINE-GENERATING ENZYME"/>
    <property type="match status" value="1"/>
</dbReference>
<dbReference type="InterPro" id="IPR051043">
    <property type="entry name" value="Sulfatase_Mod_Factor_Kinase"/>
</dbReference>
<comment type="caution">
    <text evidence="4">The sequence shown here is derived from an EMBL/GenBank/DDBJ whole genome shotgun (WGS) entry which is preliminary data.</text>
</comment>
<keyword evidence="5" id="KW-1185">Reference proteome</keyword>
<dbReference type="Pfam" id="PF08308">
    <property type="entry name" value="PEGA"/>
    <property type="match status" value="5"/>
</dbReference>
<dbReference type="RefSeq" id="WP_354693689.1">
    <property type="nucleotide sequence ID" value="NZ_JAZHOG010000001.1"/>
</dbReference>
<dbReference type="InterPro" id="IPR042095">
    <property type="entry name" value="SUMF_sf"/>
</dbReference>
<sequence length="683" mass="75858">MSEQENRIAPTKYVPPDGRLPSRRRVVRTRSVVVGAALALAAFAAWFVLTSKAVYIEVEPGFAKVHVSGGLRLNLADRYLLRAGSYTLRIEAPGYRGLEQNLEVGADQNQEFTFTLDRLPGHLRVSTGAVEGAVIELDGENRGRTPVLIRDVPAGDYPIRLVAERYLAWEGEVSVEGLDREQVLEVSLQPAWADLTFVSRPEDAEVLVDDEAVGRTPVTAAVLQGVRRLRVHRPGFKPWLNEVDVDAGVPMEFADIVLEPADAIVHLASSPSRASVTVNGEYRGVTPLEVAVTPDRDVRVRLFRQGYRSASRTLQVASGDERRLQIDLEAERVPVAFRITPADAELYIDGRRIENSAESLQLPTRPHRVEIRRSGYVDYATTLTPHSGMPQRLQVTLKSQEQARLEQIKPVIETVAGQRLKLFRPGPFTMGASRREPGRRANETLRDVKLQRPFYLGFREVSNDEFREFDARHSSGTIFGRSLDTGRQPVVRITWEQAARYCNWLSGRESLEPFYLESEGRIVGVNPLATGYRLPTEAEWEWAARTRAGGGPLKFPWDGNLPPPANSGNFADVSVEGMIAGIIRGYDDGHVVAAPVGSFPAGNRGLHDMGGNVSEWTHDFYDVAIRMAGAVEVDPLGPETGEFHVIKGSGWTHGTVTELRLSYRDYAAKPREDVGFRLARYLE</sequence>
<name>A0AAW9R502_9GAMM</name>
<feature type="domain" description="PEGA" evidence="3">
    <location>
        <begin position="192"/>
        <end position="249"/>
    </location>
</feature>
<keyword evidence="1" id="KW-1133">Transmembrane helix</keyword>
<dbReference type="GO" id="GO:0120147">
    <property type="term" value="F:formylglycine-generating oxidase activity"/>
    <property type="evidence" value="ECO:0007669"/>
    <property type="project" value="TreeGrafter"/>
</dbReference>
<evidence type="ECO:0000259" key="2">
    <source>
        <dbReference type="Pfam" id="PF03781"/>
    </source>
</evidence>
<dbReference type="AlphaFoldDB" id="A0AAW9R502"/>
<keyword evidence="1" id="KW-0472">Membrane</keyword>
<dbReference type="InterPro" id="IPR005532">
    <property type="entry name" value="SUMF_dom"/>
</dbReference>
<dbReference type="SUPFAM" id="SSF56436">
    <property type="entry name" value="C-type lectin-like"/>
    <property type="match status" value="1"/>
</dbReference>
<evidence type="ECO:0000313" key="4">
    <source>
        <dbReference type="EMBL" id="MEJ8566369.1"/>
    </source>
</evidence>
<evidence type="ECO:0000313" key="5">
    <source>
        <dbReference type="Proteomes" id="UP001359886"/>
    </source>
</evidence>